<dbReference type="Pfam" id="PF18467">
    <property type="entry name" value="DUF5613"/>
    <property type="match status" value="1"/>
</dbReference>
<dbReference type="RefSeq" id="WP_040029990.1">
    <property type="nucleotide sequence ID" value="NZ_BKAS01000009.1"/>
</dbReference>
<dbReference type="PATRIC" id="fig|74704.6.peg.1806"/>
<dbReference type="SUPFAM" id="SSF55729">
    <property type="entry name" value="Acyl-CoA N-acyltransferases (Nat)"/>
    <property type="match status" value="1"/>
</dbReference>
<dbReference type="AlphaFoldDB" id="A0A0M2P2Y8"/>
<evidence type="ECO:0000313" key="2">
    <source>
        <dbReference type="EMBL" id="KKI65119.1"/>
    </source>
</evidence>
<gene>
    <name evidence="2" type="ORF">UF66_1762</name>
</gene>
<dbReference type="Gene3D" id="3.40.630.30">
    <property type="match status" value="1"/>
</dbReference>
<dbReference type="InterPro" id="IPR040549">
    <property type="entry name" value="DUF5613"/>
</dbReference>
<dbReference type="InterPro" id="IPR000182">
    <property type="entry name" value="GNAT_dom"/>
</dbReference>
<dbReference type="PROSITE" id="PS51186">
    <property type="entry name" value="GNAT"/>
    <property type="match status" value="1"/>
</dbReference>
<evidence type="ECO:0000313" key="3">
    <source>
        <dbReference type="Proteomes" id="UP000034455"/>
    </source>
</evidence>
<dbReference type="Pfam" id="PF00583">
    <property type="entry name" value="Acetyltransf_1"/>
    <property type="match status" value="1"/>
</dbReference>
<sequence>MANITLNNIFQPGNIYAEDEDKVIYLTPQIPLVFDANKWVYKQMPSIKQWKADIATQTHMHKQQSSNHLTFTFPENIELDQQWIALINQEQFELGLMELYAIEPQNFKKYVDSEIEVKVVDEHTIDDYISVHSQFAAPYGEEYVRESSNMIKNQYINDAKTRLIAYKQGVPAGILDLVIDETTVEIDGFGVLACHQRQGVGSVMQSFVAELAMPKPLILIADGEDSAKEMYVKQGYVFISFCYHIVKEDI</sequence>
<proteinExistence type="predicted"/>
<dbReference type="EMBL" id="LAKJ01000003">
    <property type="protein sequence ID" value="KKI65119.1"/>
    <property type="molecule type" value="Genomic_DNA"/>
</dbReference>
<accession>A0A0M2P2Y8</accession>
<organism evidence="2 3">
    <name type="scientific">Staphylococcus cohnii subsp. cohnii</name>
    <dbReference type="NCBI Taxonomy" id="74704"/>
    <lineage>
        <taxon>Bacteria</taxon>
        <taxon>Bacillati</taxon>
        <taxon>Bacillota</taxon>
        <taxon>Bacilli</taxon>
        <taxon>Bacillales</taxon>
        <taxon>Staphylococcaceae</taxon>
        <taxon>Staphylococcus</taxon>
        <taxon>Staphylococcus cohnii species complex</taxon>
    </lineage>
</organism>
<reference evidence="2 3" key="1">
    <citation type="submission" date="2015-03" db="EMBL/GenBank/DDBJ databases">
        <title>Genome Assembly of Staphylococcus cohnii subsp. cohnii strain G22B2.</title>
        <authorList>
            <person name="Nair G."/>
            <person name="Kaur G."/>
            <person name="Khatri I."/>
            <person name="Singh N.K."/>
            <person name="Sathyabama S."/>
            <person name="Maurya S.K."/>
            <person name="Subramanian S."/>
            <person name="Agrewala J.N."/>
            <person name="Mayilraj S."/>
        </authorList>
    </citation>
    <scope>NUCLEOTIDE SEQUENCE [LARGE SCALE GENOMIC DNA]</scope>
    <source>
        <strain evidence="2 3">G22B2</strain>
    </source>
</reference>
<protein>
    <submittedName>
        <fullName evidence="2">PhnO protein</fullName>
    </submittedName>
</protein>
<comment type="caution">
    <text evidence="2">The sequence shown here is derived from an EMBL/GenBank/DDBJ whole genome shotgun (WGS) entry which is preliminary data.</text>
</comment>
<dbReference type="Proteomes" id="UP000034455">
    <property type="component" value="Unassembled WGS sequence"/>
</dbReference>
<feature type="domain" description="N-acetyltransferase" evidence="1">
    <location>
        <begin position="115"/>
        <end position="250"/>
    </location>
</feature>
<name>A0A0M2P2Y8_STACC</name>
<dbReference type="CDD" id="cd04301">
    <property type="entry name" value="NAT_SF"/>
    <property type="match status" value="1"/>
</dbReference>
<dbReference type="InterPro" id="IPR016181">
    <property type="entry name" value="Acyl_CoA_acyltransferase"/>
</dbReference>
<dbReference type="GO" id="GO:0016747">
    <property type="term" value="F:acyltransferase activity, transferring groups other than amino-acyl groups"/>
    <property type="evidence" value="ECO:0007669"/>
    <property type="project" value="InterPro"/>
</dbReference>
<evidence type="ECO:0000259" key="1">
    <source>
        <dbReference type="PROSITE" id="PS51186"/>
    </source>
</evidence>
<dbReference type="GeneID" id="58096833"/>